<feature type="binding site" evidence="3">
    <location>
        <position position="113"/>
    </location>
    <ligand>
        <name>Mg(2+)</name>
        <dbReference type="ChEBI" id="CHEBI:18420"/>
    </ligand>
</feature>
<dbReference type="RefSeq" id="WP_087007507.1">
    <property type="nucleotide sequence ID" value="NZ_FWFF01000017.1"/>
</dbReference>
<proteinExistence type="predicted"/>
<dbReference type="SUPFAM" id="SSF56214">
    <property type="entry name" value="4'-phosphopantetheinyl transferase"/>
    <property type="match status" value="1"/>
</dbReference>
<dbReference type="Pfam" id="PF17837">
    <property type="entry name" value="4PPT_N"/>
    <property type="match status" value="1"/>
</dbReference>
<evidence type="ECO:0000259" key="4">
    <source>
        <dbReference type="Pfam" id="PF01648"/>
    </source>
</evidence>
<dbReference type="GO" id="GO:0009239">
    <property type="term" value="P:enterobactin biosynthetic process"/>
    <property type="evidence" value="ECO:0007669"/>
    <property type="project" value="InterPro"/>
</dbReference>
<evidence type="ECO:0000259" key="5">
    <source>
        <dbReference type="Pfam" id="PF17837"/>
    </source>
</evidence>
<evidence type="ECO:0000256" key="2">
    <source>
        <dbReference type="PIRSR" id="PIRSR603542-1"/>
    </source>
</evidence>
<keyword evidence="7" id="KW-1185">Reference proteome</keyword>
<feature type="binding site" evidence="3">
    <location>
        <position position="115"/>
    </location>
    <ligand>
        <name>Mg(2+)</name>
        <dbReference type="ChEBI" id="CHEBI:18420"/>
    </ligand>
</feature>
<feature type="binding site" evidence="2">
    <location>
        <begin position="91"/>
        <end position="92"/>
    </location>
    <ligand>
        <name>CoA</name>
        <dbReference type="ChEBI" id="CHEBI:57287"/>
    </ligand>
</feature>
<keyword evidence="3" id="KW-0460">Magnesium</keyword>
<dbReference type="GO" id="GO:0000287">
    <property type="term" value="F:magnesium ion binding"/>
    <property type="evidence" value="ECO:0007669"/>
    <property type="project" value="InterPro"/>
</dbReference>
<dbReference type="GO" id="GO:0008897">
    <property type="term" value="F:holo-[acyl-carrier-protein] synthase activity"/>
    <property type="evidence" value="ECO:0007669"/>
    <property type="project" value="InterPro"/>
</dbReference>
<feature type="binding site" evidence="2">
    <location>
        <position position="55"/>
    </location>
    <ligand>
        <name>CoA</name>
        <dbReference type="ChEBI" id="CHEBI:57287"/>
    </ligand>
</feature>
<evidence type="ECO:0000313" key="6">
    <source>
        <dbReference type="EMBL" id="SLM98645.1"/>
    </source>
</evidence>
<name>A0A1X6XHA1_9MICO</name>
<organism evidence="6 7">
    <name type="scientific">Brevibacterium yomogidense</name>
    <dbReference type="NCBI Taxonomy" id="946573"/>
    <lineage>
        <taxon>Bacteria</taxon>
        <taxon>Bacillati</taxon>
        <taxon>Actinomycetota</taxon>
        <taxon>Actinomycetes</taxon>
        <taxon>Micrococcales</taxon>
        <taxon>Brevibacteriaceae</taxon>
        <taxon>Brevibacterium</taxon>
    </lineage>
</organism>
<evidence type="ECO:0000313" key="7">
    <source>
        <dbReference type="Proteomes" id="UP000196581"/>
    </source>
</evidence>
<dbReference type="GO" id="GO:0005886">
    <property type="term" value="C:plasma membrane"/>
    <property type="evidence" value="ECO:0007669"/>
    <property type="project" value="TreeGrafter"/>
</dbReference>
<dbReference type="Proteomes" id="UP000196581">
    <property type="component" value="Unassembled WGS sequence"/>
</dbReference>
<accession>A0A1X6XHA1</accession>
<dbReference type="InterPro" id="IPR041354">
    <property type="entry name" value="4PPT_N"/>
</dbReference>
<sequence>MGQPLLEDLLRDLLPATVRVAATRGDAPAHELLPAEAAHIARAVDSRRADFAAVRHCARVALAELGIERGPMVPGRQGAPVWPTGVVGSLTHAAGLRAAAVARDGDIASLGIDVEAAAPLPDGVLDVIALPQEKDCLRRLDPLCGRVLFSAKEALYKTWFPLTLRWLDFEDAEVRVASDGGFTARLLVEGPTVDGRRIQTLTGRWAIADGIVATAIALPRR</sequence>
<dbReference type="InterPro" id="IPR037143">
    <property type="entry name" value="4-PPantetheinyl_Trfase_dom_sf"/>
</dbReference>
<dbReference type="InterPro" id="IPR008278">
    <property type="entry name" value="4-PPantetheinyl_Trfase_dom"/>
</dbReference>
<reference evidence="7" key="1">
    <citation type="submission" date="2017-02" db="EMBL/GenBank/DDBJ databases">
        <authorList>
            <person name="Dridi B."/>
        </authorList>
    </citation>
    <scope>NUCLEOTIDE SEQUENCE [LARGE SCALE GENOMIC DNA]</scope>
    <source>
        <strain evidence="7">B Co 03.10</strain>
    </source>
</reference>
<comment type="cofactor">
    <cofactor evidence="3">
        <name>Mg(2+)</name>
        <dbReference type="ChEBI" id="CHEBI:18420"/>
    </cofactor>
</comment>
<dbReference type="PRINTS" id="PR01399">
    <property type="entry name" value="ENTSNTHTASED"/>
</dbReference>
<dbReference type="EC" id="2.7.8.-" evidence="6"/>
<dbReference type="AlphaFoldDB" id="A0A1X6XHA1"/>
<feature type="binding site" evidence="2">
    <location>
        <position position="157"/>
    </location>
    <ligand>
        <name>CoA</name>
        <dbReference type="ChEBI" id="CHEBI:57287"/>
    </ligand>
</feature>
<keyword evidence="3" id="KW-0479">Metal-binding</keyword>
<feature type="binding site" evidence="2">
    <location>
        <position position="167"/>
    </location>
    <ligand>
        <name>CoA</name>
        <dbReference type="ChEBI" id="CHEBI:57287"/>
    </ligand>
</feature>
<dbReference type="Pfam" id="PF01648">
    <property type="entry name" value="ACPS"/>
    <property type="match status" value="1"/>
</dbReference>
<feature type="binding site" evidence="2">
    <location>
        <position position="47"/>
    </location>
    <ligand>
        <name>CoA</name>
        <dbReference type="ChEBI" id="CHEBI:57287"/>
    </ligand>
</feature>
<dbReference type="InterPro" id="IPR003542">
    <property type="entry name" value="Enbac_synth_compD-like"/>
</dbReference>
<evidence type="ECO:0000256" key="3">
    <source>
        <dbReference type="PIRSR" id="PIRSR603542-2"/>
    </source>
</evidence>
<feature type="domain" description="4'-phosphopantetheinyl transferase N-terminal" evidence="5">
    <location>
        <begin position="36"/>
        <end position="102"/>
    </location>
</feature>
<feature type="binding site" evidence="2">
    <location>
        <position position="113"/>
    </location>
    <ligand>
        <name>CoA</name>
        <dbReference type="ChEBI" id="CHEBI:57287"/>
    </ligand>
</feature>
<dbReference type="GO" id="GO:0009366">
    <property type="term" value="C:enterobactin synthetase complex"/>
    <property type="evidence" value="ECO:0007669"/>
    <property type="project" value="InterPro"/>
</dbReference>
<gene>
    <name evidence="6" type="ORF">FM105_09235</name>
</gene>
<dbReference type="PANTHER" id="PTHR38096">
    <property type="entry name" value="ENTEROBACTIN SYNTHASE COMPONENT D"/>
    <property type="match status" value="1"/>
</dbReference>
<dbReference type="PANTHER" id="PTHR38096:SF1">
    <property type="entry name" value="ENTEROBACTIN SYNTHASE COMPONENT D"/>
    <property type="match status" value="1"/>
</dbReference>
<feature type="binding site" evidence="2">
    <location>
        <position position="153"/>
    </location>
    <ligand>
        <name>CoA</name>
        <dbReference type="ChEBI" id="CHEBI:57287"/>
    </ligand>
</feature>
<keyword evidence="1 6" id="KW-0808">Transferase</keyword>
<dbReference type="EMBL" id="FWFF01000017">
    <property type="protein sequence ID" value="SLM98645.1"/>
    <property type="molecule type" value="Genomic_DNA"/>
</dbReference>
<evidence type="ECO:0000256" key="1">
    <source>
        <dbReference type="ARBA" id="ARBA00022679"/>
    </source>
</evidence>
<protein>
    <submittedName>
        <fullName evidence="6">4'-phosphopantetheinyl transferase entD</fullName>
        <ecNumber evidence="6">2.7.8.-</ecNumber>
    </submittedName>
</protein>
<feature type="domain" description="4'-phosphopantetheinyl transferase" evidence="4">
    <location>
        <begin position="109"/>
        <end position="194"/>
    </location>
</feature>